<reference evidence="2" key="1">
    <citation type="submission" date="2019-11" db="UniProtKB">
        <authorList>
            <consortium name="WormBaseParasite"/>
        </authorList>
    </citation>
    <scope>IDENTIFICATION</scope>
</reference>
<dbReference type="AlphaFoldDB" id="A0A5K3ERG1"/>
<feature type="compositionally biased region" description="Polar residues" evidence="1">
    <location>
        <begin position="397"/>
        <end position="407"/>
    </location>
</feature>
<feature type="compositionally biased region" description="Basic and acidic residues" evidence="1">
    <location>
        <begin position="42"/>
        <end position="54"/>
    </location>
</feature>
<feature type="compositionally biased region" description="Polar residues" evidence="1">
    <location>
        <begin position="296"/>
        <end position="335"/>
    </location>
</feature>
<evidence type="ECO:0000256" key="1">
    <source>
        <dbReference type="SAM" id="MobiDB-lite"/>
    </source>
</evidence>
<organism evidence="2">
    <name type="scientific">Mesocestoides corti</name>
    <name type="common">Flatworm</name>
    <dbReference type="NCBI Taxonomy" id="53468"/>
    <lineage>
        <taxon>Eukaryota</taxon>
        <taxon>Metazoa</taxon>
        <taxon>Spiralia</taxon>
        <taxon>Lophotrochozoa</taxon>
        <taxon>Platyhelminthes</taxon>
        <taxon>Cestoda</taxon>
        <taxon>Eucestoda</taxon>
        <taxon>Cyclophyllidea</taxon>
        <taxon>Mesocestoididae</taxon>
        <taxon>Mesocestoides</taxon>
    </lineage>
</organism>
<name>A0A5K3ERG1_MESCO</name>
<proteinExistence type="predicted"/>
<feature type="region of interest" description="Disordered" evidence="1">
    <location>
        <begin position="386"/>
        <end position="407"/>
    </location>
</feature>
<accession>A0A5K3ERG1</accession>
<sequence>MVHKYAINEKPIAVVDDQVEVGEEYLIYPGNREKHNFKVRVGGREKTDGLEPKRLGRQANGDSYTRVGTPKHRQSRGSHTPPSPATLVSIDLNSKSDLDKQTTKRNLSKVLKNVDNVARSRSAMHKPREKNYSKRSNSQQRFEHTIWPNDRSRSPNRKRSTSRHAVLPNGGFTPKTITSGELWLSDDDSDSDEILQDYYIPVEMNQRFTPRTIPVDRNSLNLTLSPDSAKVSLYGSDNTIEIPDQNRFAVMDYLNKCQTPNTLTEETASISRSRIHTDNVNLVHNQISLQSLPLQKQLGPTNVTPSRNTPQSENSGNNFVIRMNQDSPENQSDFYSSLEETRISRTSEKTINGIVTSTPIFGGHRPNGNSIVSDGRSSIPMRALSTASEESARNAEPKTNSVVPTAM</sequence>
<feature type="region of interest" description="Disordered" evidence="1">
    <location>
        <begin position="42"/>
        <end position="184"/>
    </location>
</feature>
<feature type="region of interest" description="Disordered" evidence="1">
    <location>
        <begin position="296"/>
        <end position="341"/>
    </location>
</feature>
<protein>
    <submittedName>
        <fullName evidence="2">Miff domain-containing protein</fullName>
    </submittedName>
</protein>
<dbReference type="WBParaSite" id="MCU_002496-RC">
    <property type="protein sequence ID" value="MCU_002496-RC"/>
    <property type="gene ID" value="MCU_002496"/>
</dbReference>
<evidence type="ECO:0000313" key="2">
    <source>
        <dbReference type="WBParaSite" id="MCU_002496-RC"/>
    </source>
</evidence>